<sequence>MLTEAWKQAITVFLLITFINSCVQIEIRDRRPPVYKKQGTPPKPPKEVPKPREPSREPEVKPPTAKVPKVPMPVKGVPIRTHRGYFIKTSCDEFFRAVEKGKVLYAGDDLKGYGWVVMVEQEDGYITVYTRAERVFVKKGESVKKGQVLGKVGKQGQDCGVGFELRLKDGSPTNFELVKE</sequence>
<dbReference type="Pfam" id="PF01551">
    <property type="entry name" value="Peptidase_M23"/>
    <property type="match status" value="1"/>
</dbReference>
<feature type="region of interest" description="Disordered" evidence="2">
    <location>
        <begin position="33"/>
        <end position="73"/>
    </location>
</feature>
<feature type="domain" description="M23ase beta-sheet core" evidence="3">
    <location>
        <begin position="81"/>
        <end position="173"/>
    </location>
</feature>
<keyword evidence="1" id="KW-0732">Signal</keyword>
<evidence type="ECO:0000256" key="2">
    <source>
        <dbReference type="SAM" id="MobiDB-lite"/>
    </source>
</evidence>
<dbReference type="PANTHER" id="PTHR21666:SF289">
    <property type="entry name" value="L-ALA--D-GLU ENDOPEPTIDASE"/>
    <property type="match status" value="1"/>
</dbReference>
<dbReference type="InterPro" id="IPR011055">
    <property type="entry name" value="Dup_hybrid_motif"/>
</dbReference>
<dbReference type="GO" id="GO:0004222">
    <property type="term" value="F:metalloendopeptidase activity"/>
    <property type="evidence" value="ECO:0007669"/>
    <property type="project" value="TreeGrafter"/>
</dbReference>
<organism evidence="4">
    <name type="scientific">Thermocrinis ruber</name>
    <dbReference type="NCBI Taxonomy" id="75906"/>
    <lineage>
        <taxon>Bacteria</taxon>
        <taxon>Pseudomonadati</taxon>
        <taxon>Aquificota</taxon>
        <taxon>Aquificia</taxon>
        <taxon>Aquificales</taxon>
        <taxon>Aquificaceae</taxon>
        <taxon>Thermocrinis</taxon>
    </lineage>
</organism>
<dbReference type="EMBL" id="DSAC01000052">
    <property type="protein sequence ID" value="HHO73875.1"/>
    <property type="molecule type" value="Genomic_DNA"/>
</dbReference>
<feature type="compositionally biased region" description="Basic and acidic residues" evidence="2">
    <location>
        <begin position="44"/>
        <end position="60"/>
    </location>
</feature>
<dbReference type="CDD" id="cd12797">
    <property type="entry name" value="M23_peptidase"/>
    <property type="match status" value="1"/>
</dbReference>
<reference evidence="4" key="1">
    <citation type="journal article" date="2020" name="mSystems">
        <title>Genome- and Community-Level Interaction Insights into Carbon Utilization and Element Cycling Functions of Hydrothermarchaeota in Hydrothermal Sediment.</title>
        <authorList>
            <person name="Zhou Z."/>
            <person name="Liu Y."/>
            <person name="Xu W."/>
            <person name="Pan J."/>
            <person name="Luo Z.H."/>
            <person name="Li M."/>
        </authorList>
    </citation>
    <scope>NUCLEOTIDE SEQUENCE [LARGE SCALE GENOMIC DNA]</scope>
    <source>
        <strain evidence="4">SpSt-114</strain>
    </source>
</reference>
<dbReference type="InterPro" id="IPR016047">
    <property type="entry name" value="M23ase_b-sheet_dom"/>
</dbReference>
<gene>
    <name evidence="4" type="ORF">ENN04_04470</name>
</gene>
<evidence type="ECO:0000313" key="4">
    <source>
        <dbReference type="EMBL" id="HHO73875.1"/>
    </source>
</evidence>
<dbReference type="InterPro" id="IPR050570">
    <property type="entry name" value="Cell_wall_metabolism_enzyme"/>
</dbReference>
<name>A0A7C5X0U6_9AQUI</name>
<comment type="caution">
    <text evidence="4">The sequence shown here is derived from an EMBL/GenBank/DDBJ whole genome shotgun (WGS) entry which is preliminary data.</text>
</comment>
<accession>A0A7C5X0U6</accession>
<proteinExistence type="predicted"/>
<dbReference type="Gene3D" id="2.70.70.10">
    <property type="entry name" value="Glucose Permease (Domain IIA)"/>
    <property type="match status" value="1"/>
</dbReference>
<feature type="compositionally biased region" description="Low complexity" evidence="2">
    <location>
        <begin position="62"/>
        <end position="73"/>
    </location>
</feature>
<dbReference type="AlphaFoldDB" id="A0A7C5X0U6"/>
<dbReference type="SUPFAM" id="SSF51261">
    <property type="entry name" value="Duplicated hybrid motif"/>
    <property type="match status" value="1"/>
</dbReference>
<dbReference type="PANTHER" id="PTHR21666">
    <property type="entry name" value="PEPTIDASE-RELATED"/>
    <property type="match status" value="1"/>
</dbReference>
<protein>
    <submittedName>
        <fullName evidence="4">M23 family metallopeptidase</fullName>
    </submittedName>
</protein>
<evidence type="ECO:0000259" key="3">
    <source>
        <dbReference type="Pfam" id="PF01551"/>
    </source>
</evidence>
<evidence type="ECO:0000256" key="1">
    <source>
        <dbReference type="ARBA" id="ARBA00022729"/>
    </source>
</evidence>